<name>A0A385JMW5_PROMI</name>
<comment type="similarity">
    <text evidence="1">Belongs to the glycosyltransferase 2 family.</text>
</comment>
<accession>A0A385JMW5</accession>
<evidence type="ECO:0000256" key="2">
    <source>
        <dbReference type="ARBA" id="ARBA00022676"/>
    </source>
</evidence>
<evidence type="ECO:0000313" key="5">
    <source>
        <dbReference type="EMBL" id="AXY99626.1"/>
    </source>
</evidence>
<dbReference type="EMBL" id="KY710705">
    <property type="protein sequence ID" value="AXY99626.1"/>
    <property type="molecule type" value="Genomic_DNA"/>
</dbReference>
<sequence length="273" mass="32169">MKNNTICVVIPIYINTNIHLFKKAIESIVQQSHPADEILIICDGLISTQLNNLIKTFSNKYSYIKIIRYDHNKGPGYARDYGIKCTSCDYIAIMDSDDVSTIDRLAIQYEFMQKNNDISLCGGLIRELDDNNHKISIRNVPMLHSEILKTIKIKSPINNVTAFFRRKDYLETDGYAHIRSSEDYALWARLIYKEKKLQNLPHIFVDVNFDIGSLSRRTGLAHFKNDLFTQKELLNFNLITRYQFYKNILKYFIFRCILHKNIKKILYKYYLRK</sequence>
<reference evidence="6" key="2">
    <citation type="submission" date="2023-06" db="EMBL/GenBank/DDBJ databases">
        <authorList>
            <consortium name="Clinical and Environmental Microbiology Branch: Whole genome sequencing antimicrobial resistance pathogens in the healthcare setting"/>
        </authorList>
    </citation>
    <scope>NUCLEOTIDE SEQUENCE</scope>
    <source>
        <strain evidence="6">Microbial</strain>
    </source>
</reference>
<dbReference type="InterPro" id="IPR050834">
    <property type="entry name" value="Glycosyltransf_2"/>
</dbReference>
<dbReference type="GO" id="GO:0016757">
    <property type="term" value="F:glycosyltransferase activity"/>
    <property type="evidence" value="ECO:0007669"/>
    <property type="project" value="UniProtKB-KW"/>
</dbReference>
<dbReference type="EMBL" id="ABKSPD020000011">
    <property type="protein sequence ID" value="EKW9777143.1"/>
    <property type="molecule type" value="Genomic_DNA"/>
</dbReference>
<feature type="domain" description="Glycosyltransferase 2-like" evidence="4">
    <location>
        <begin position="7"/>
        <end position="171"/>
    </location>
</feature>
<reference evidence="5" key="1">
    <citation type="journal article" date="2017" name="PLoS ONE">
        <title>Genetic diversity of the O antigens of Proteus species and the development of a suspension array for molecular serotyping.</title>
        <authorList>
            <person name="Yu X."/>
            <person name="Torzewska A."/>
            <person name="Zhang X."/>
            <person name="Yin Z."/>
            <person name="Drzewiecka D."/>
            <person name="Cao H."/>
            <person name="Liu B."/>
            <person name="Knirel Y.A."/>
            <person name="Rozalski A."/>
            <person name="Wang L."/>
        </authorList>
    </citation>
    <scope>NUCLEOTIDE SEQUENCE</scope>
    <source>
        <strain evidence="5">PrK 53/57</strain>
    </source>
</reference>
<dbReference type="Proteomes" id="UP001171165">
    <property type="component" value="Unassembled WGS sequence"/>
</dbReference>
<evidence type="ECO:0000313" key="6">
    <source>
        <dbReference type="EMBL" id="EKW9777143.1"/>
    </source>
</evidence>
<evidence type="ECO:0000256" key="3">
    <source>
        <dbReference type="ARBA" id="ARBA00022679"/>
    </source>
</evidence>
<dbReference type="Pfam" id="PF00535">
    <property type="entry name" value="Glycos_transf_2"/>
    <property type="match status" value="1"/>
</dbReference>
<organism evidence="5">
    <name type="scientific">Proteus mirabilis</name>
    <dbReference type="NCBI Taxonomy" id="584"/>
    <lineage>
        <taxon>Bacteria</taxon>
        <taxon>Pseudomonadati</taxon>
        <taxon>Pseudomonadota</taxon>
        <taxon>Gammaproteobacteria</taxon>
        <taxon>Enterobacterales</taxon>
        <taxon>Morganellaceae</taxon>
        <taxon>Proteus</taxon>
    </lineage>
</organism>
<gene>
    <name evidence="6" type="ORF">PW210_003005</name>
</gene>
<dbReference type="AlphaFoldDB" id="A0A385JMW5"/>
<dbReference type="InterPro" id="IPR029044">
    <property type="entry name" value="Nucleotide-diphossugar_trans"/>
</dbReference>
<keyword evidence="2" id="KW-0328">Glycosyltransferase</keyword>
<proteinExistence type="inferred from homology"/>
<dbReference type="SUPFAM" id="SSF53448">
    <property type="entry name" value="Nucleotide-diphospho-sugar transferases"/>
    <property type="match status" value="1"/>
</dbReference>
<evidence type="ECO:0000259" key="4">
    <source>
        <dbReference type="Pfam" id="PF00535"/>
    </source>
</evidence>
<dbReference type="RefSeq" id="WP_049219342.1">
    <property type="nucleotide sequence ID" value="NZ_JADMSH010000005.1"/>
</dbReference>
<keyword evidence="3" id="KW-0808">Transferase</keyword>
<dbReference type="Gene3D" id="3.90.550.10">
    <property type="entry name" value="Spore Coat Polysaccharide Biosynthesis Protein SpsA, Chain A"/>
    <property type="match status" value="1"/>
</dbReference>
<evidence type="ECO:0000256" key="1">
    <source>
        <dbReference type="ARBA" id="ARBA00006739"/>
    </source>
</evidence>
<dbReference type="PANTHER" id="PTHR43685">
    <property type="entry name" value="GLYCOSYLTRANSFERASE"/>
    <property type="match status" value="1"/>
</dbReference>
<dbReference type="PANTHER" id="PTHR43685:SF5">
    <property type="entry name" value="GLYCOSYLTRANSFERASE EPSE-RELATED"/>
    <property type="match status" value="1"/>
</dbReference>
<dbReference type="InterPro" id="IPR001173">
    <property type="entry name" value="Glyco_trans_2-like"/>
</dbReference>
<protein>
    <submittedName>
        <fullName evidence="6">Glycosyltransferase</fullName>
    </submittedName>
    <submittedName>
        <fullName evidence="5">Gt3</fullName>
    </submittedName>
</protein>